<evidence type="ECO:0000256" key="1">
    <source>
        <dbReference type="ARBA" id="ARBA00023239"/>
    </source>
</evidence>
<name>A0A934MMG6_9BACL</name>
<gene>
    <name evidence="2" type="ORF">JFN88_01110</name>
</gene>
<accession>A0A934MMG6</accession>
<dbReference type="Gene3D" id="1.10.275.10">
    <property type="entry name" value="Fumarase/aspartase (N-terminal domain)"/>
    <property type="match status" value="1"/>
</dbReference>
<proteinExistence type="predicted"/>
<evidence type="ECO:0000313" key="2">
    <source>
        <dbReference type="EMBL" id="MBJ6359921.1"/>
    </source>
</evidence>
<dbReference type="EMBL" id="JAELUP010000003">
    <property type="protein sequence ID" value="MBJ6359921.1"/>
    <property type="molecule type" value="Genomic_DNA"/>
</dbReference>
<dbReference type="FunFam" id="1.10.275.10:FF:000005">
    <property type="entry name" value="Histidine ammonia-lyase"/>
    <property type="match status" value="1"/>
</dbReference>
<dbReference type="InterPro" id="IPR008948">
    <property type="entry name" value="L-Aspartase-like"/>
</dbReference>
<keyword evidence="3" id="KW-1185">Reference proteome</keyword>
<dbReference type="RefSeq" id="WP_199017449.1">
    <property type="nucleotide sequence ID" value="NZ_JAELUP010000003.1"/>
</dbReference>
<sequence length="504" mass="54230">MSFEQERVLVLNGQHLTIEDVHAIAHGGVKVKIAGEAKELLAASRKFVLSLADSDTPVYGFNRGVGLNKDRVVESARYETYNRNLLYSHAAGVQPYASEAQVRAVLAARLNTLLVGRTGLDPAIAERYAEFLNLGIHPLVPLRGSVGVGDITLLSHVGLAFIGEGEVMFGGKRVPAAEALAQTGLEPLCLGPKDGLAIVSSNAVSAGTGALALYDCERLLELADLVYALSLEALQGRVAPLDASLHRYRPYAGQGASAARIRRFLHDSSLWDKESAALQDPLSFRSASHIHGAALDVLAFAKDALHTHLNASDDNPCVIFEEARIVPSANFEPLTWVLGFESLAIALSHLSKSASFRTIRLASPAFTGLSRFLAPDEATIAFGTIQKTFSALDAEIRHLINPSSSDYYALAGDIEDHGSNAPLVVSKVEQITDRLLYILAIEAIHAAQAIDLREAVQLGQGTRTLYKAIREVVPFLDKDRCLTDDIEASYTLLRSHSSRLVGGI</sequence>
<reference evidence="2" key="1">
    <citation type="submission" date="2020-12" db="EMBL/GenBank/DDBJ databases">
        <authorList>
            <person name="Huq M.A."/>
        </authorList>
    </citation>
    <scope>NUCLEOTIDE SEQUENCE</scope>
    <source>
        <strain evidence="2">MAHUQ-46</strain>
    </source>
</reference>
<dbReference type="AlphaFoldDB" id="A0A934MMG6"/>
<evidence type="ECO:0000313" key="3">
    <source>
        <dbReference type="Proteomes" id="UP000640274"/>
    </source>
</evidence>
<dbReference type="Gene3D" id="1.20.200.10">
    <property type="entry name" value="Fumarase/aspartase (Central domain)"/>
    <property type="match status" value="1"/>
</dbReference>
<dbReference type="CDD" id="cd00332">
    <property type="entry name" value="PAL-HAL"/>
    <property type="match status" value="1"/>
</dbReference>
<protein>
    <submittedName>
        <fullName evidence="2">Aromatic amino acid lyase</fullName>
    </submittedName>
</protein>
<dbReference type="GO" id="GO:0016841">
    <property type="term" value="F:ammonia-lyase activity"/>
    <property type="evidence" value="ECO:0007669"/>
    <property type="project" value="UniProtKB-ARBA"/>
</dbReference>
<dbReference type="InterPro" id="IPR001106">
    <property type="entry name" value="Aromatic_Lyase"/>
</dbReference>
<comment type="caution">
    <text evidence="2">The sequence shown here is derived from an EMBL/GenBank/DDBJ whole genome shotgun (WGS) entry which is preliminary data.</text>
</comment>
<dbReference type="Pfam" id="PF00221">
    <property type="entry name" value="Lyase_aromatic"/>
    <property type="match status" value="1"/>
</dbReference>
<keyword evidence="1 2" id="KW-0456">Lyase</keyword>
<dbReference type="InterPro" id="IPR024083">
    <property type="entry name" value="Fumarase/histidase_N"/>
</dbReference>
<organism evidence="2 3">
    <name type="scientific">Paenibacillus roseus</name>
    <dbReference type="NCBI Taxonomy" id="2798579"/>
    <lineage>
        <taxon>Bacteria</taxon>
        <taxon>Bacillati</taxon>
        <taxon>Bacillota</taxon>
        <taxon>Bacilli</taxon>
        <taxon>Bacillales</taxon>
        <taxon>Paenibacillaceae</taxon>
        <taxon>Paenibacillus</taxon>
    </lineage>
</organism>
<dbReference type="SUPFAM" id="SSF48557">
    <property type="entry name" value="L-aspartase-like"/>
    <property type="match status" value="1"/>
</dbReference>
<dbReference type="Proteomes" id="UP000640274">
    <property type="component" value="Unassembled WGS sequence"/>
</dbReference>
<dbReference type="PANTHER" id="PTHR10362">
    <property type="entry name" value="HISTIDINE AMMONIA-LYASE"/>
    <property type="match status" value="1"/>
</dbReference>